<dbReference type="InterPro" id="IPR015867">
    <property type="entry name" value="N-reg_PII/ATP_PRibTrfase_C"/>
</dbReference>
<reference evidence="1 2" key="1">
    <citation type="submission" date="2015-12" db="EMBL/GenBank/DDBJ databases">
        <title>Draft genome of Thermovenabulum gondwanense isolated from a red thermophilic microbial mat colonisisng an outflow channel of a bore well.</title>
        <authorList>
            <person name="Patel B.K."/>
        </authorList>
    </citation>
    <scope>NUCLEOTIDE SEQUENCE [LARGE SCALE GENOMIC DNA]</scope>
    <source>
        <strain evidence="1 2">R270</strain>
    </source>
</reference>
<keyword evidence="2" id="KW-1185">Reference proteome</keyword>
<accession>A0A161PTS4</accession>
<proteinExistence type="predicted"/>
<evidence type="ECO:0008006" key="3">
    <source>
        <dbReference type="Google" id="ProtNLM"/>
    </source>
</evidence>
<sequence>MYLFVIILNKPEKLMKVLDVMKKNGSKGATVIDSIGAGEIMKKQEEDLPMIASIKRLKEEGFYTNKTILSVVEDIKTLQKIAQAIEDEVGNFSDKTMGIMFSMPLNMVRGGKIGRFDRVFE</sequence>
<dbReference type="STRING" id="520767.ATZ99_15910"/>
<dbReference type="InterPro" id="IPR002187">
    <property type="entry name" value="N-reg_PII"/>
</dbReference>
<dbReference type="Proteomes" id="UP000075737">
    <property type="component" value="Unassembled WGS sequence"/>
</dbReference>
<dbReference type="OrthoDB" id="9810781at2"/>
<dbReference type="EMBL" id="LOHZ01000035">
    <property type="protein sequence ID" value="KYO65357.1"/>
    <property type="molecule type" value="Genomic_DNA"/>
</dbReference>
<dbReference type="SUPFAM" id="SSF54913">
    <property type="entry name" value="GlnB-like"/>
    <property type="match status" value="1"/>
</dbReference>
<dbReference type="InterPro" id="IPR011322">
    <property type="entry name" value="N-reg_PII-like_a/b"/>
</dbReference>
<organism evidence="1 2">
    <name type="scientific">Thermovenabulum gondwanense</name>
    <dbReference type="NCBI Taxonomy" id="520767"/>
    <lineage>
        <taxon>Bacteria</taxon>
        <taxon>Bacillati</taxon>
        <taxon>Bacillota</taxon>
        <taxon>Clostridia</taxon>
        <taxon>Thermosediminibacterales</taxon>
        <taxon>Thermosediminibacteraceae</taxon>
        <taxon>Thermovenabulum</taxon>
    </lineage>
</organism>
<gene>
    <name evidence="1" type="ORF">ATZ99_15910</name>
</gene>
<dbReference type="Pfam" id="PF00543">
    <property type="entry name" value="P-II"/>
    <property type="match status" value="1"/>
</dbReference>
<protein>
    <recommendedName>
        <fullName evidence="3">Nitrogen regulatory protein P-II</fullName>
    </recommendedName>
</protein>
<dbReference type="Gene3D" id="3.30.70.120">
    <property type="match status" value="1"/>
</dbReference>
<dbReference type="AlphaFoldDB" id="A0A161PTS4"/>
<comment type="caution">
    <text evidence="1">The sequence shown here is derived from an EMBL/GenBank/DDBJ whole genome shotgun (WGS) entry which is preliminary data.</text>
</comment>
<dbReference type="GO" id="GO:0030234">
    <property type="term" value="F:enzyme regulator activity"/>
    <property type="evidence" value="ECO:0007669"/>
    <property type="project" value="InterPro"/>
</dbReference>
<evidence type="ECO:0000313" key="2">
    <source>
        <dbReference type="Proteomes" id="UP000075737"/>
    </source>
</evidence>
<name>A0A161PTS4_9FIRM</name>
<dbReference type="RefSeq" id="WP_068748715.1">
    <property type="nucleotide sequence ID" value="NZ_LOHZ01000035.1"/>
</dbReference>
<evidence type="ECO:0000313" key="1">
    <source>
        <dbReference type="EMBL" id="KYO65357.1"/>
    </source>
</evidence>
<dbReference type="GO" id="GO:0006808">
    <property type="term" value="P:regulation of nitrogen utilization"/>
    <property type="evidence" value="ECO:0007669"/>
    <property type="project" value="InterPro"/>
</dbReference>